<dbReference type="Gene3D" id="1.10.357.10">
    <property type="entry name" value="Tetracycline Repressor, domain 2"/>
    <property type="match status" value="1"/>
</dbReference>
<dbReference type="GO" id="GO:0003700">
    <property type="term" value="F:DNA-binding transcription factor activity"/>
    <property type="evidence" value="ECO:0007669"/>
    <property type="project" value="TreeGrafter"/>
</dbReference>
<dbReference type="GO" id="GO:0000976">
    <property type="term" value="F:transcription cis-regulatory region binding"/>
    <property type="evidence" value="ECO:0007669"/>
    <property type="project" value="TreeGrafter"/>
</dbReference>
<dbReference type="PROSITE" id="PS50977">
    <property type="entry name" value="HTH_TETR_2"/>
    <property type="match status" value="1"/>
</dbReference>
<dbReference type="EMBL" id="LAZR01000139">
    <property type="protein sequence ID" value="KKN87317.1"/>
    <property type="molecule type" value="Genomic_DNA"/>
</dbReference>
<evidence type="ECO:0000256" key="1">
    <source>
        <dbReference type="ARBA" id="ARBA00023125"/>
    </source>
</evidence>
<accession>A0A0F9UJ11</accession>
<dbReference type="InterPro" id="IPR032551">
    <property type="entry name" value="BscR_C"/>
</dbReference>
<gene>
    <name evidence="3" type="ORF">LCGC14_0259940</name>
</gene>
<dbReference type="InterPro" id="IPR036271">
    <property type="entry name" value="Tet_transcr_reg_TetR-rel_C_sf"/>
</dbReference>
<comment type="caution">
    <text evidence="3">The sequence shown here is derived from an EMBL/GenBank/DDBJ whole genome shotgun (WGS) entry which is preliminary data.</text>
</comment>
<dbReference type="InterPro" id="IPR009057">
    <property type="entry name" value="Homeodomain-like_sf"/>
</dbReference>
<dbReference type="SUPFAM" id="SSF46689">
    <property type="entry name" value="Homeodomain-like"/>
    <property type="match status" value="1"/>
</dbReference>
<dbReference type="Pfam" id="PF00440">
    <property type="entry name" value="TetR_N"/>
    <property type="match status" value="1"/>
</dbReference>
<dbReference type="PRINTS" id="PR00455">
    <property type="entry name" value="HTHTETR"/>
</dbReference>
<dbReference type="Pfam" id="PF16295">
    <property type="entry name" value="TetR_C_10"/>
    <property type="match status" value="1"/>
</dbReference>
<feature type="domain" description="HTH tetR-type" evidence="2">
    <location>
        <begin position="16"/>
        <end position="76"/>
    </location>
</feature>
<dbReference type="SUPFAM" id="SSF48498">
    <property type="entry name" value="Tetracyclin repressor-like, C-terminal domain"/>
    <property type="match status" value="1"/>
</dbReference>
<protein>
    <recommendedName>
        <fullName evidence="2">HTH tetR-type domain-containing protein</fullName>
    </recommendedName>
</protein>
<dbReference type="InterPro" id="IPR050109">
    <property type="entry name" value="HTH-type_TetR-like_transc_reg"/>
</dbReference>
<reference evidence="3" key="1">
    <citation type="journal article" date="2015" name="Nature">
        <title>Complex archaea that bridge the gap between prokaryotes and eukaryotes.</title>
        <authorList>
            <person name="Spang A."/>
            <person name="Saw J.H."/>
            <person name="Jorgensen S.L."/>
            <person name="Zaremba-Niedzwiedzka K."/>
            <person name="Martijn J."/>
            <person name="Lind A.E."/>
            <person name="van Eijk R."/>
            <person name="Schleper C."/>
            <person name="Guy L."/>
            <person name="Ettema T.J."/>
        </authorList>
    </citation>
    <scope>NUCLEOTIDE SEQUENCE</scope>
</reference>
<proteinExistence type="predicted"/>
<keyword evidence="1" id="KW-0238">DNA-binding</keyword>
<sequence>MNTHSTPEQAARPRIKDKRQAILDAALKVFAKGGVNGVPMPALAEQAQVGTGTIYRYFSSKEALVNELFREQKRTTSTRLYRELDLSLPAKSLFAIVWQRMADFSRSDPDAYMFMELQDHRPYLDDESKALEKKILKPIVERYRQLQQEGLFRSDVRPEVLMSMVWGAFVNLIRAERDGHLTLQQSDIDAAFNACWSMCTG</sequence>
<evidence type="ECO:0000313" key="3">
    <source>
        <dbReference type="EMBL" id="KKN87317.1"/>
    </source>
</evidence>
<organism evidence="3">
    <name type="scientific">marine sediment metagenome</name>
    <dbReference type="NCBI Taxonomy" id="412755"/>
    <lineage>
        <taxon>unclassified sequences</taxon>
        <taxon>metagenomes</taxon>
        <taxon>ecological metagenomes</taxon>
    </lineage>
</organism>
<dbReference type="AlphaFoldDB" id="A0A0F9UJ11"/>
<name>A0A0F9UJ11_9ZZZZ</name>
<dbReference type="PANTHER" id="PTHR30055">
    <property type="entry name" value="HTH-TYPE TRANSCRIPTIONAL REGULATOR RUTR"/>
    <property type="match status" value="1"/>
</dbReference>
<dbReference type="InterPro" id="IPR001647">
    <property type="entry name" value="HTH_TetR"/>
</dbReference>
<dbReference type="PANTHER" id="PTHR30055:SF207">
    <property type="entry name" value="HTH-TYPE TRANSCRIPTIONAL REPRESSOR FATR"/>
    <property type="match status" value="1"/>
</dbReference>
<evidence type="ECO:0000259" key="2">
    <source>
        <dbReference type="PROSITE" id="PS50977"/>
    </source>
</evidence>